<evidence type="ECO:0008006" key="3">
    <source>
        <dbReference type="Google" id="ProtNLM"/>
    </source>
</evidence>
<sequence length="104" mass="12026">MKDSVSIQILQDIQTAWNTLNPQLIIKHLDKSFIYDSQWVFESLDYERYISYITGKFNKIRETGCIVEATIVDGAVRLNQNGSIAFYRVKIENGKIIKGDLCMF</sequence>
<evidence type="ECO:0000313" key="2">
    <source>
        <dbReference type="Proteomes" id="UP000285283"/>
    </source>
</evidence>
<accession>A0A412JNH9</accession>
<name>A0A412JNH9_BACUN</name>
<gene>
    <name evidence="1" type="ORF">DWX87_13380</name>
</gene>
<organism evidence="1 2">
    <name type="scientific">Bacteroides uniformis</name>
    <dbReference type="NCBI Taxonomy" id="820"/>
    <lineage>
        <taxon>Bacteria</taxon>
        <taxon>Pseudomonadati</taxon>
        <taxon>Bacteroidota</taxon>
        <taxon>Bacteroidia</taxon>
        <taxon>Bacteroidales</taxon>
        <taxon>Bacteroidaceae</taxon>
        <taxon>Bacteroides</taxon>
    </lineage>
</organism>
<dbReference type="RefSeq" id="WP_117878879.1">
    <property type="nucleotide sequence ID" value="NZ_QRVP01000012.1"/>
</dbReference>
<proteinExistence type="predicted"/>
<evidence type="ECO:0000313" key="1">
    <source>
        <dbReference type="EMBL" id="RGS53872.1"/>
    </source>
</evidence>
<reference evidence="1 2" key="1">
    <citation type="submission" date="2018-08" db="EMBL/GenBank/DDBJ databases">
        <title>A genome reference for cultivated species of the human gut microbiota.</title>
        <authorList>
            <person name="Zou Y."/>
            <person name="Xue W."/>
            <person name="Luo G."/>
        </authorList>
    </citation>
    <scope>NUCLEOTIDE SEQUENCE [LARGE SCALE GENOMIC DNA]</scope>
    <source>
        <strain evidence="1 2">AF21-53</strain>
    </source>
</reference>
<dbReference type="Proteomes" id="UP000285283">
    <property type="component" value="Unassembled WGS sequence"/>
</dbReference>
<dbReference type="AlphaFoldDB" id="A0A412JNH9"/>
<protein>
    <recommendedName>
        <fullName evidence="3">Nuclear transport factor 2 family protein</fullName>
    </recommendedName>
</protein>
<dbReference type="EMBL" id="QRVP01000012">
    <property type="protein sequence ID" value="RGS53872.1"/>
    <property type="molecule type" value="Genomic_DNA"/>
</dbReference>
<comment type="caution">
    <text evidence="1">The sequence shown here is derived from an EMBL/GenBank/DDBJ whole genome shotgun (WGS) entry which is preliminary data.</text>
</comment>